<sequence>APKRERSRARAAGAEASASRSAARAAEPRSLKLDVRDLASIYLGGVRPSVLARAGRITASSNGALELADRMFASTRAPHLSIWF</sequence>
<keyword evidence="4" id="KW-1185">Reference proteome</keyword>
<dbReference type="Proteomes" id="UP000292881">
    <property type="component" value="Unassembled WGS sequence"/>
</dbReference>
<feature type="domain" description="Enhanced intracellular survival protein" evidence="2">
    <location>
        <begin position="14"/>
        <end position="81"/>
    </location>
</feature>
<dbReference type="EMBL" id="SDPL01000028">
    <property type="protein sequence ID" value="RXZ50182.1"/>
    <property type="molecule type" value="Genomic_DNA"/>
</dbReference>
<reference evidence="3 4" key="1">
    <citation type="submission" date="2019-01" db="EMBL/GenBank/DDBJ databases">
        <authorList>
            <person name="Li J."/>
        </authorList>
    </citation>
    <scope>NUCLEOTIDE SEQUENCE [LARGE SCALE GENOMIC DNA]</scope>
    <source>
        <strain evidence="3 4">CGMCC 4.7180</strain>
    </source>
</reference>
<dbReference type="Gene3D" id="3.30.1050.10">
    <property type="entry name" value="SCP2 sterol-binding domain"/>
    <property type="match status" value="1"/>
</dbReference>
<organism evidence="3 4">
    <name type="scientific">Agromyces binzhouensis</name>
    <dbReference type="NCBI Taxonomy" id="1817495"/>
    <lineage>
        <taxon>Bacteria</taxon>
        <taxon>Bacillati</taxon>
        <taxon>Actinomycetota</taxon>
        <taxon>Actinomycetes</taxon>
        <taxon>Micrococcales</taxon>
        <taxon>Microbacteriaceae</taxon>
        <taxon>Agromyces</taxon>
    </lineage>
</organism>
<proteinExistence type="predicted"/>
<evidence type="ECO:0000313" key="3">
    <source>
        <dbReference type="EMBL" id="RXZ50182.1"/>
    </source>
</evidence>
<dbReference type="SUPFAM" id="SSF55718">
    <property type="entry name" value="SCP-like"/>
    <property type="match status" value="1"/>
</dbReference>
<comment type="caution">
    <text evidence="3">The sequence shown here is derived from an EMBL/GenBank/DDBJ whole genome shotgun (WGS) entry which is preliminary data.</text>
</comment>
<evidence type="ECO:0000313" key="4">
    <source>
        <dbReference type="Proteomes" id="UP000292881"/>
    </source>
</evidence>
<evidence type="ECO:0000259" key="2">
    <source>
        <dbReference type="Pfam" id="PF13530"/>
    </source>
</evidence>
<protein>
    <recommendedName>
        <fullName evidence="2">Enhanced intracellular survival protein domain-containing protein</fullName>
    </recommendedName>
</protein>
<feature type="compositionally biased region" description="Low complexity" evidence="1">
    <location>
        <begin position="10"/>
        <end position="25"/>
    </location>
</feature>
<dbReference type="Pfam" id="PF13530">
    <property type="entry name" value="SCP2_2"/>
    <property type="match status" value="1"/>
</dbReference>
<dbReference type="RefSeq" id="WP_207206995.1">
    <property type="nucleotide sequence ID" value="NZ_SDPL01000028.1"/>
</dbReference>
<name>A0A4Q2JQ67_9MICO</name>
<accession>A0A4Q2JQ67</accession>
<dbReference type="InterPro" id="IPR036527">
    <property type="entry name" value="SCP2_sterol-bd_dom_sf"/>
</dbReference>
<gene>
    <name evidence="3" type="ORF">ESO86_03220</name>
</gene>
<evidence type="ECO:0000256" key="1">
    <source>
        <dbReference type="SAM" id="MobiDB-lite"/>
    </source>
</evidence>
<dbReference type="AlphaFoldDB" id="A0A4Q2JQ67"/>
<feature type="region of interest" description="Disordered" evidence="1">
    <location>
        <begin position="1"/>
        <end position="27"/>
    </location>
</feature>
<feature type="non-terminal residue" evidence="3">
    <location>
        <position position="1"/>
    </location>
</feature>
<dbReference type="InterPro" id="IPR025559">
    <property type="entry name" value="Eis_dom"/>
</dbReference>